<dbReference type="PANTHER" id="PTHR10534:SF2">
    <property type="entry name" value="PYRIDOXAL KINASE"/>
    <property type="match status" value="1"/>
</dbReference>
<accession>A0A4R0PBY3</accession>
<dbReference type="SUPFAM" id="SSF53613">
    <property type="entry name" value="Ribokinase-like"/>
    <property type="match status" value="1"/>
</dbReference>
<feature type="domain" description="Pyridoxamine kinase/Phosphomethylpyrimidine kinase" evidence="6">
    <location>
        <begin position="81"/>
        <end position="261"/>
    </location>
</feature>
<dbReference type="RefSeq" id="WP_131569282.1">
    <property type="nucleotide sequence ID" value="NZ_JAINFK010000003.1"/>
</dbReference>
<dbReference type="GO" id="GO:0008478">
    <property type="term" value="F:pyridoxal kinase activity"/>
    <property type="evidence" value="ECO:0007669"/>
    <property type="project" value="UniProtKB-EC"/>
</dbReference>
<dbReference type="PANTHER" id="PTHR10534">
    <property type="entry name" value="PYRIDOXAL KINASE"/>
    <property type="match status" value="1"/>
</dbReference>
<reference evidence="7 8" key="1">
    <citation type="journal article" date="2015" name="Antonie Van Leeuwenhoek">
        <title>Oricola cellulosilytica gen. nov., sp. nov., a cellulose-degrading bacterium of the family Phyllobacteriaceae isolated from surface seashore water, and emended descriptions of Mesorhizobium loti and Phyllobacterium myrsinacearum.</title>
        <authorList>
            <person name="Hameed A."/>
            <person name="Shahina M."/>
            <person name="Lai W.A."/>
            <person name="Lin S.Y."/>
            <person name="Young L.S."/>
            <person name="Liu Y.C."/>
            <person name="Hsu Y.H."/>
            <person name="Young C.C."/>
        </authorList>
    </citation>
    <scope>NUCLEOTIDE SEQUENCE [LARGE SCALE GENOMIC DNA]</scope>
    <source>
        <strain evidence="7 8">KCTC 52183</strain>
    </source>
</reference>
<evidence type="ECO:0000256" key="4">
    <source>
        <dbReference type="ARBA" id="ARBA00022777"/>
    </source>
</evidence>
<dbReference type="GO" id="GO:0005829">
    <property type="term" value="C:cytosol"/>
    <property type="evidence" value="ECO:0007669"/>
    <property type="project" value="TreeGrafter"/>
</dbReference>
<evidence type="ECO:0000256" key="5">
    <source>
        <dbReference type="ARBA" id="ARBA00022840"/>
    </source>
</evidence>
<evidence type="ECO:0000256" key="2">
    <source>
        <dbReference type="ARBA" id="ARBA00022679"/>
    </source>
</evidence>
<dbReference type="EC" id="2.7.1.35" evidence="1"/>
<dbReference type="InterPro" id="IPR029056">
    <property type="entry name" value="Ribokinase-like"/>
</dbReference>
<organism evidence="7 8">
    <name type="scientific">Oricola cellulosilytica</name>
    <dbReference type="NCBI Taxonomy" id="1429082"/>
    <lineage>
        <taxon>Bacteria</taxon>
        <taxon>Pseudomonadati</taxon>
        <taxon>Pseudomonadota</taxon>
        <taxon>Alphaproteobacteria</taxon>
        <taxon>Hyphomicrobiales</taxon>
        <taxon>Ahrensiaceae</taxon>
        <taxon>Oricola</taxon>
    </lineage>
</organism>
<keyword evidence="3" id="KW-0547">Nucleotide-binding</keyword>
<dbReference type="OrthoDB" id="9800808at2"/>
<evidence type="ECO:0000313" key="8">
    <source>
        <dbReference type="Proteomes" id="UP000291301"/>
    </source>
</evidence>
<evidence type="ECO:0000256" key="1">
    <source>
        <dbReference type="ARBA" id="ARBA00012104"/>
    </source>
</evidence>
<name>A0A4R0PBY3_9HYPH</name>
<keyword evidence="4 7" id="KW-0418">Kinase</keyword>
<dbReference type="AlphaFoldDB" id="A0A4R0PBY3"/>
<keyword evidence="8" id="KW-1185">Reference proteome</keyword>
<dbReference type="Pfam" id="PF08543">
    <property type="entry name" value="Phos_pyr_kin"/>
    <property type="match status" value="1"/>
</dbReference>
<keyword evidence="2 7" id="KW-0808">Transferase</keyword>
<comment type="caution">
    <text evidence="7">The sequence shown here is derived from an EMBL/GenBank/DDBJ whole genome shotgun (WGS) entry which is preliminary data.</text>
</comment>
<dbReference type="Proteomes" id="UP000291301">
    <property type="component" value="Unassembled WGS sequence"/>
</dbReference>
<dbReference type="Gene3D" id="3.40.1190.20">
    <property type="match status" value="1"/>
</dbReference>
<gene>
    <name evidence="7" type="primary">pdxY</name>
    <name evidence="7" type="ORF">E0D97_12220</name>
</gene>
<evidence type="ECO:0000313" key="7">
    <source>
        <dbReference type="EMBL" id="TCD13857.1"/>
    </source>
</evidence>
<dbReference type="NCBIfam" id="NF004398">
    <property type="entry name" value="PRK05756.1"/>
    <property type="match status" value="1"/>
</dbReference>
<dbReference type="GO" id="GO:0009443">
    <property type="term" value="P:pyridoxal 5'-phosphate salvage"/>
    <property type="evidence" value="ECO:0007669"/>
    <property type="project" value="InterPro"/>
</dbReference>
<dbReference type="NCBIfam" id="TIGR00687">
    <property type="entry name" value="pyridox_kin"/>
    <property type="match status" value="1"/>
</dbReference>
<dbReference type="GO" id="GO:0005524">
    <property type="term" value="F:ATP binding"/>
    <property type="evidence" value="ECO:0007669"/>
    <property type="project" value="UniProtKB-KW"/>
</dbReference>
<evidence type="ECO:0000259" key="6">
    <source>
        <dbReference type="Pfam" id="PF08543"/>
    </source>
</evidence>
<sequence>MTQQGGSGRPAVAVISSHVARGSVGNRAAVFALESLGFPVWAVTTVSLPWHPGHGPAPRIVPDDREFAAYMQALASSPHLLEVGAVLTGYLGSPEQAEAIAGFIAAARRVNPNLLHVCDPVIGDRSGLYVSEAVAEEIRDRLFTRADLVTPNRFELEWLTGRNLDTNDAIAAAASSLDAPTALVTSAHPLLAGGTGNLLIDHGKAVFAEHRFIEDAPNGPGDLTAALFLGRILMGASPEKALQLATASVFEMVSRTCKRGADELMLETDSTSMLKPMAMVQMRHMALSPSPPQRA</sequence>
<keyword evidence="5" id="KW-0067">ATP-binding</keyword>
<dbReference type="EMBL" id="SJST01000004">
    <property type="protein sequence ID" value="TCD13857.1"/>
    <property type="molecule type" value="Genomic_DNA"/>
</dbReference>
<protein>
    <recommendedName>
        <fullName evidence="1">pyridoxal kinase</fullName>
        <ecNumber evidence="1">2.7.1.35</ecNumber>
    </recommendedName>
</protein>
<dbReference type="InterPro" id="IPR013749">
    <property type="entry name" value="PM/HMP-P_kinase-1"/>
</dbReference>
<evidence type="ECO:0000256" key="3">
    <source>
        <dbReference type="ARBA" id="ARBA00022741"/>
    </source>
</evidence>
<dbReference type="CDD" id="cd01173">
    <property type="entry name" value="pyridoxal_pyridoxamine_kinase"/>
    <property type="match status" value="1"/>
</dbReference>
<proteinExistence type="predicted"/>
<dbReference type="InterPro" id="IPR004625">
    <property type="entry name" value="PyrdxlKinase"/>
</dbReference>